<evidence type="ECO:0000259" key="8">
    <source>
        <dbReference type="Pfam" id="PF00155"/>
    </source>
</evidence>
<sequence length="392" mass="42416">MTPLKPVNPAIAGTFAPPVMEARRWVEAAHFPPERPLINVSQAAPVEPPPEPLRRIMADAALNRPEAHLYGPVLGNDDLRATLAASWSRFYDAQIGPERIAITQGCNQAFCAAIATLAAAGDEVILPVPWYFNHKMWLDMQGIKAVPLTCGDDMIPRAEDAAALITGRTKAIVLISPNNPTGAEYPAATLAEFFDLARSQGIALIVDETYRDFDSRTGAPHDLLARDGAEDVLIQLYSFSKAFRLTGHRVGAVLAGAARMAELEKFLDTVAISTSQIGQIAAEWGLRNMGDWLAGERNEILSRRDAMIEAMAAISGFRIVSAGAYFAWVEHGFDIPSDVLAQRLVAEAGVLMLPGTMFMQDGMGTKHLRVAYANVDAAGITRLAERLAAWQA</sequence>
<evidence type="ECO:0000256" key="6">
    <source>
        <dbReference type="ARBA" id="ARBA00022898"/>
    </source>
</evidence>
<feature type="domain" description="Aminotransferase class I/classII large" evidence="8">
    <location>
        <begin position="57"/>
        <end position="387"/>
    </location>
</feature>
<dbReference type="GO" id="GO:0030170">
    <property type="term" value="F:pyridoxal phosphate binding"/>
    <property type="evidence" value="ECO:0007669"/>
    <property type="project" value="InterPro"/>
</dbReference>
<evidence type="ECO:0000313" key="10">
    <source>
        <dbReference type="Proteomes" id="UP000315344"/>
    </source>
</evidence>
<dbReference type="InterPro" id="IPR004839">
    <property type="entry name" value="Aminotransferase_I/II_large"/>
</dbReference>
<evidence type="ECO:0000256" key="2">
    <source>
        <dbReference type="ARBA" id="ARBA00007441"/>
    </source>
</evidence>
<comment type="similarity">
    <text evidence="2">Belongs to the class-I pyridoxal-phosphate-dependent aminotransferase family.</text>
</comment>
<accession>A0A533IA39</accession>
<keyword evidence="4 9" id="KW-0032">Aminotransferase</keyword>
<evidence type="ECO:0000256" key="3">
    <source>
        <dbReference type="ARBA" id="ARBA00012753"/>
    </source>
</evidence>
<evidence type="ECO:0000256" key="4">
    <source>
        <dbReference type="ARBA" id="ARBA00022576"/>
    </source>
</evidence>
<dbReference type="Proteomes" id="UP000315344">
    <property type="component" value="Unassembled WGS sequence"/>
</dbReference>
<evidence type="ECO:0000256" key="5">
    <source>
        <dbReference type="ARBA" id="ARBA00022679"/>
    </source>
</evidence>
<dbReference type="PANTHER" id="PTHR46383:SF1">
    <property type="entry name" value="ASPARTATE AMINOTRANSFERASE"/>
    <property type="match status" value="1"/>
</dbReference>
<comment type="caution">
    <text evidence="9">The sequence shown here is derived from an EMBL/GenBank/DDBJ whole genome shotgun (WGS) entry which is preliminary data.</text>
</comment>
<evidence type="ECO:0000256" key="1">
    <source>
        <dbReference type="ARBA" id="ARBA00001933"/>
    </source>
</evidence>
<keyword evidence="5 9" id="KW-0808">Transferase</keyword>
<dbReference type="InterPro" id="IPR015421">
    <property type="entry name" value="PyrdxlP-dep_Trfase_major"/>
</dbReference>
<dbReference type="NCBIfam" id="NF005732">
    <property type="entry name" value="PRK07550.1"/>
    <property type="match status" value="1"/>
</dbReference>
<protein>
    <recommendedName>
        <fullName evidence="3">aspartate transaminase</fullName>
        <ecNumber evidence="3">2.6.1.1</ecNumber>
    </recommendedName>
</protein>
<dbReference type="GO" id="GO:0004069">
    <property type="term" value="F:L-aspartate:2-oxoglutarate aminotransferase activity"/>
    <property type="evidence" value="ECO:0007669"/>
    <property type="project" value="UniProtKB-EC"/>
</dbReference>
<dbReference type="InterPro" id="IPR050596">
    <property type="entry name" value="AspAT/PAT-like"/>
</dbReference>
<dbReference type="Pfam" id="PF00155">
    <property type="entry name" value="Aminotran_1_2"/>
    <property type="match status" value="1"/>
</dbReference>
<dbReference type="EC" id="2.6.1.1" evidence="3"/>
<dbReference type="GO" id="GO:0006520">
    <property type="term" value="P:amino acid metabolic process"/>
    <property type="evidence" value="ECO:0007669"/>
    <property type="project" value="InterPro"/>
</dbReference>
<gene>
    <name evidence="9" type="ORF">DI616_02405</name>
</gene>
<dbReference type="AlphaFoldDB" id="A0A533IA39"/>
<evidence type="ECO:0000256" key="7">
    <source>
        <dbReference type="ARBA" id="ARBA00049185"/>
    </source>
</evidence>
<dbReference type="Gene3D" id="3.40.640.10">
    <property type="entry name" value="Type I PLP-dependent aspartate aminotransferase-like (Major domain)"/>
    <property type="match status" value="1"/>
</dbReference>
<name>A0A533IA39_PARDE</name>
<dbReference type="SUPFAM" id="SSF53383">
    <property type="entry name" value="PLP-dependent transferases"/>
    <property type="match status" value="1"/>
</dbReference>
<organism evidence="9 10">
    <name type="scientific">Paracoccus denitrificans</name>
    <dbReference type="NCBI Taxonomy" id="266"/>
    <lineage>
        <taxon>Bacteria</taxon>
        <taxon>Pseudomonadati</taxon>
        <taxon>Pseudomonadota</taxon>
        <taxon>Alphaproteobacteria</taxon>
        <taxon>Rhodobacterales</taxon>
        <taxon>Paracoccaceae</taxon>
        <taxon>Paracoccus</taxon>
    </lineage>
</organism>
<evidence type="ECO:0000313" key="9">
    <source>
        <dbReference type="EMBL" id="TKW67983.1"/>
    </source>
</evidence>
<dbReference type="InterPro" id="IPR015424">
    <property type="entry name" value="PyrdxlP-dep_Trfase"/>
</dbReference>
<keyword evidence="6" id="KW-0663">Pyridoxal phosphate</keyword>
<comment type="catalytic activity">
    <reaction evidence="7">
        <text>L-aspartate + 2-oxoglutarate = oxaloacetate + L-glutamate</text>
        <dbReference type="Rhea" id="RHEA:21824"/>
        <dbReference type="ChEBI" id="CHEBI:16452"/>
        <dbReference type="ChEBI" id="CHEBI:16810"/>
        <dbReference type="ChEBI" id="CHEBI:29985"/>
        <dbReference type="ChEBI" id="CHEBI:29991"/>
        <dbReference type="EC" id="2.6.1.1"/>
    </reaction>
</comment>
<comment type="cofactor">
    <cofactor evidence="1">
        <name>pyridoxal 5'-phosphate</name>
        <dbReference type="ChEBI" id="CHEBI:597326"/>
    </cofactor>
</comment>
<dbReference type="PANTHER" id="PTHR46383">
    <property type="entry name" value="ASPARTATE AMINOTRANSFERASE"/>
    <property type="match status" value="1"/>
</dbReference>
<proteinExistence type="inferred from homology"/>
<reference evidence="9 10" key="1">
    <citation type="journal article" date="2017" name="Nat. Commun.">
        <title>In situ click chemistry generation of cyclooxygenase-2 inhibitors.</title>
        <authorList>
            <person name="Bhardwaj A."/>
            <person name="Kaur J."/>
            <person name="Wuest M."/>
            <person name="Wuest F."/>
        </authorList>
    </citation>
    <scope>NUCLEOTIDE SEQUENCE [LARGE SCALE GENOMIC DNA]</scope>
    <source>
        <strain evidence="9">S2_012_000_R3_94</strain>
    </source>
</reference>
<dbReference type="CDD" id="cd00609">
    <property type="entry name" value="AAT_like"/>
    <property type="match status" value="1"/>
</dbReference>
<dbReference type="EMBL" id="VAFL01000002">
    <property type="protein sequence ID" value="TKW67983.1"/>
    <property type="molecule type" value="Genomic_DNA"/>
</dbReference>